<dbReference type="SUPFAM" id="SSF53098">
    <property type="entry name" value="Ribonuclease H-like"/>
    <property type="match status" value="1"/>
</dbReference>
<gene>
    <name evidence="1" type="ORF">RRG08_025919</name>
</gene>
<comment type="caution">
    <text evidence="1">The sequence shown here is derived from an EMBL/GenBank/DDBJ whole genome shotgun (WGS) entry which is preliminary data.</text>
</comment>
<evidence type="ECO:0000313" key="2">
    <source>
        <dbReference type="Proteomes" id="UP001283361"/>
    </source>
</evidence>
<dbReference type="PANTHER" id="PTHR37162:SF1">
    <property type="entry name" value="BED-TYPE DOMAIN-CONTAINING PROTEIN"/>
    <property type="match status" value="1"/>
</dbReference>
<proteinExistence type="predicted"/>
<sequence>MDLTGVWFAGTDLMVKISCRAPATVLTRFQEACLGLFVLKCYCHSLNLVAEHANKVLSNQAEQVIQDVNNYFKMSPNRQKSLVEFQEFASTEPNKILKPCQTRWLSQHQCCPRVLKQRPALLLFFTR</sequence>
<accession>A0AAE1DYE5</accession>
<dbReference type="PANTHER" id="PTHR37162">
    <property type="entry name" value="HAT FAMILY DIMERISATION DOMAINCONTAINING PROTEIN-RELATED"/>
    <property type="match status" value="1"/>
</dbReference>
<dbReference type="Proteomes" id="UP001283361">
    <property type="component" value="Unassembled WGS sequence"/>
</dbReference>
<name>A0AAE1DYE5_9GAST</name>
<dbReference type="AlphaFoldDB" id="A0AAE1DYE5"/>
<protein>
    <submittedName>
        <fullName evidence="1">Uncharacterized protein</fullName>
    </submittedName>
</protein>
<reference evidence="1" key="1">
    <citation type="journal article" date="2023" name="G3 (Bethesda)">
        <title>A reference genome for the long-term kleptoplast-retaining sea slug Elysia crispata morphotype clarki.</title>
        <authorList>
            <person name="Eastman K.E."/>
            <person name="Pendleton A.L."/>
            <person name="Shaikh M.A."/>
            <person name="Suttiyut T."/>
            <person name="Ogas R."/>
            <person name="Tomko P."/>
            <person name="Gavelis G."/>
            <person name="Widhalm J.R."/>
            <person name="Wisecaver J.H."/>
        </authorList>
    </citation>
    <scope>NUCLEOTIDE SEQUENCE</scope>
    <source>
        <strain evidence="1">ECLA1</strain>
    </source>
</reference>
<organism evidence="1 2">
    <name type="scientific">Elysia crispata</name>
    <name type="common">lettuce slug</name>
    <dbReference type="NCBI Taxonomy" id="231223"/>
    <lineage>
        <taxon>Eukaryota</taxon>
        <taxon>Metazoa</taxon>
        <taxon>Spiralia</taxon>
        <taxon>Lophotrochozoa</taxon>
        <taxon>Mollusca</taxon>
        <taxon>Gastropoda</taxon>
        <taxon>Heterobranchia</taxon>
        <taxon>Euthyneura</taxon>
        <taxon>Panpulmonata</taxon>
        <taxon>Sacoglossa</taxon>
        <taxon>Placobranchoidea</taxon>
        <taxon>Plakobranchidae</taxon>
        <taxon>Elysia</taxon>
    </lineage>
</organism>
<dbReference type="InterPro" id="IPR012337">
    <property type="entry name" value="RNaseH-like_sf"/>
</dbReference>
<evidence type="ECO:0000313" key="1">
    <source>
        <dbReference type="EMBL" id="KAK3787589.1"/>
    </source>
</evidence>
<keyword evidence="2" id="KW-1185">Reference proteome</keyword>
<dbReference type="EMBL" id="JAWDGP010001852">
    <property type="protein sequence ID" value="KAK3787589.1"/>
    <property type="molecule type" value="Genomic_DNA"/>
</dbReference>